<accession>A0A2N5P2H4</accession>
<dbReference type="AlphaFoldDB" id="A0A2N5P2H4"/>
<organism evidence="1 2">
    <name type="scientific">Mediterraneibacter gnavus</name>
    <name type="common">Ruminococcus gnavus</name>
    <dbReference type="NCBI Taxonomy" id="33038"/>
    <lineage>
        <taxon>Bacteria</taxon>
        <taxon>Bacillati</taxon>
        <taxon>Bacillota</taxon>
        <taxon>Clostridia</taxon>
        <taxon>Lachnospirales</taxon>
        <taxon>Lachnospiraceae</taxon>
        <taxon>Mediterraneibacter</taxon>
    </lineage>
</organism>
<evidence type="ECO:0000313" key="2">
    <source>
        <dbReference type="Proteomes" id="UP000234891"/>
    </source>
</evidence>
<dbReference type="Pfam" id="PF09035">
    <property type="entry name" value="Tn916-Xis"/>
    <property type="match status" value="1"/>
</dbReference>
<gene>
    <name evidence="1" type="ORF">CDL26_15355</name>
</gene>
<dbReference type="Proteomes" id="UP000234891">
    <property type="component" value="Unassembled WGS sequence"/>
</dbReference>
<dbReference type="EMBL" id="NIHS01000044">
    <property type="protein sequence ID" value="PLT69347.1"/>
    <property type="molecule type" value="Genomic_DNA"/>
</dbReference>
<proteinExistence type="predicted"/>
<dbReference type="Gene3D" id="3.90.105.50">
    <property type="match status" value="1"/>
</dbReference>
<protein>
    <submittedName>
        <fullName evidence="1">DNA-binding protein</fullName>
    </submittedName>
</protein>
<dbReference type="InterPro" id="IPR038148">
    <property type="entry name" value="Tn1545/Tn916_Xis"/>
</dbReference>
<keyword evidence="1" id="KW-0238">DNA-binding</keyword>
<reference evidence="1 2" key="1">
    <citation type="journal article" date="2017" name="Genome Med.">
        <title>A novel Ruminococcus gnavus clade enriched in inflammatory bowel disease patients.</title>
        <authorList>
            <person name="Hall A.B."/>
            <person name="Yassour M."/>
            <person name="Sauk J."/>
            <person name="Garner A."/>
            <person name="Jiang X."/>
            <person name="Arthur T."/>
            <person name="Lagoudas G.K."/>
            <person name="Vatanen T."/>
            <person name="Fornelos N."/>
            <person name="Wilson R."/>
            <person name="Bertha M."/>
            <person name="Cohen M."/>
            <person name="Garber J."/>
            <person name="Khalili H."/>
            <person name="Gevers D."/>
            <person name="Ananthakrishnan A.N."/>
            <person name="Kugathasan S."/>
            <person name="Lander E.S."/>
            <person name="Blainey P."/>
            <person name="Vlamakis H."/>
            <person name="Xavier R.J."/>
            <person name="Huttenhower C."/>
        </authorList>
    </citation>
    <scope>NUCLEOTIDE SEQUENCE [LARGE SCALE GENOMIC DNA]</scope>
    <source>
        <strain evidence="1 2">RJX1124</strain>
    </source>
</reference>
<dbReference type="RefSeq" id="WP_101871510.1">
    <property type="nucleotide sequence ID" value="NZ_NIHS01000044.1"/>
</dbReference>
<dbReference type="GO" id="GO:0003677">
    <property type="term" value="F:DNA binding"/>
    <property type="evidence" value="ECO:0007669"/>
    <property type="project" value="UniProtKB-KW"/>
</dbReference>
<name>A0A2N5P2H4_MEDGN</name>
<comment type="caution">
    <text evidence="1">The sequence shown here is derived from an EMBL/GenBank/DDBJ whole genome shotgun (WGS) entry which is preliminary data.</text>
</comment>
<evidence type="ECO:0000313" key="1">
    <source>
        <dbReference type="EMBL" id="PLT69347.1"/>
    </source>
</evidence>
<sequence>MINAIGGNVKGKLVPIWEKYMLTIDEAVQYFGIGEKKIRMLISENADSDYCFTVQVGNKSLINRRKFEEFLNQTTAL</sequence>
<dbReference type="InterPro" id="IPR015122">
    <property type="entry name" value="Tn916-Xis"/>
</dbReference>